<dbReference type="InterPro" id="IPR029063">
    <property type="entry name" value="SAM-dependent_MTases_sf"/>
</dbReference>
<evidence type="ECO:0000313" key="5">
    <source>
        <dbReference type="Proteomes" id="UP000230423"/>
    </source>
</evidence>
<accession>A0A2G9TQJ2</accession>
<evidence type="ECO:0000256" key="2">
    <source>
        <dbReference type="ARBA" id="ARBA00022603"/>
    </source>
</evidence>
<dbReference type="GO" id="GO:0008168">
    <property type="term" value="F:methyltransferase activity"/>
    <property type="evidence" value="ECO:0007669"/>
    <property type="project" value="UniProtKB-KW"/>
</dbReference>
<dbReference type="PANTHER" id="PTHR12176">
    <property type="entry name" value="SAM-DEPENDENT METHYLTRANSFERASE SUPERFAMILY PROTEIN"/>
    <property type="match status" value="1"/>
</dbReference>
<name>A0A2G9TQJ2_TELCI</name>
<dbReference type="InterPro" id="IPR051419">
    <property type="entry name" value="Lys/N-term_MeTrsfase_sf"/>
</dbReference>
<keyword evidence="5" id="KW-1185">Reference proteome</keyword>
<dbReference type="AlphaFoldDB" id="A0A2G9TQJ2"/>
<dbReference type="EMBL" id="KZ355928">
    <property type="protein sequence ID" value="PIO60207.1"/>
    <property type="molecule type" value="Genomic_DNA"/>
</dbReference>
<proteinExistence type="inferred from homology"/>
<dbReference type="OrthoDB" id="411785at2759"/>
<dbReference type="GO" id="GO:0032259">
    <property type="term" value="P:methylation"/>
    <property type="evidence" value="ECO:0007669"/>
    <property type="project" value="UniProtKB-KW"/>
</dbReference>
<evidence type="ECO:0000256" key="3">
    <source>
        <dbReference type="ARBA" id="ARBA00022679"/>
    </source>
</evidence>
<dbReference type="Gene3D" id="3.40.50.150">
    <property type="entry name" value="Vaccinia Virus protein VP39"/>
    <property type="match status" value="1"/>
</dbReference>
<keyword evidence="3" id="KW-0808">Transferase</keyword>
<evidence type="ECO:0000256" key="1">
    <source>
        <dbReference type="ARBA" id="ARBA00008361"/>
    </source>
</evidence>
<comment type="similarity">
    <text evidence="1">Belongs to the methyltransferase superfamily.</text>
</comment>
<keyword evidence="2" id="KW-0489">Methyltransferase</keyword>
<reference evidence="4 5" key="1">
    <citation type="submission" date="2015-09" db="EMBL/GenBank/DDBJ databases">
        <title>Draft genome of the parasitic nematode Teladorsagia circumcincta isolate WARC Sus (inbred).</title>
        <authorList>
            <person name="Mitreva M."/>
        </authorList>
    </citation>
    <scope>NUCLEOTIDE SEQUENCE [LARGE SCALE GENOMIC DNA]</scope>
    <source>
        <strain evidence="4 5">S</strain>
    </source>
</reference>
<evidence type="ECO:0000313" key="4">
    <source>
        <dbReference type="EMBL" id="PIO60207.1"/>
    </source>
</evidence>
<protein>
    <submittedName>
        <fullName evidence="4">Uncharacterized protein</fullName>
    </submittedName>
</protein>
<organism evidence="4 5">
    <name type="scientific">Teladorsagia circumcincta</name>
    <name type="common">Brown stomach worm</name>
    <name type="synonym">Ostertagia circumcincta</name>
    <dbReference type="NCBI Taxonomy" id="45464"/>
    <lineage>
        <taxon>Eukaryota</taxon>
        <taxon>Metazoa</taxon>
        <taxon>Ecdysozoa</taxon>
        <taxon>Nematoda</taxon>
        <taxon>Chromadorea</taxon>
        <taxon>Rhabditida</taxon>
        <taxon>Rhabditina</taxon>
        <taxon>Rhabditomorpha</taxon>
        <taxon>Strongyloidea</taxon>
        <taxon>Trichostrongylidae</taxon>
        <taxon>Teladorsagia</taxon>
    </lineage>
</organism>
<dbReference type="PANTHER" id="PTHR12176:SF80">
    <property type="entry name" value="EEF1A LYSINE METHYLTRANSFERASE 4"/>
    <property type="match status" value="1"/>
</dbReference>
<dbReference type="SUPFAM" id="SSF53335">
    <property type="entry name" value="S-adenosyl-L-methionine-dependent methyltransferases"/>
    <property type="match status" value="1"/>
</dbReference>
<dbReference type="Proteomes" id="UP000230423">
    <property type="component" value="Unassembled WGS sequence"/>
</dbReference>
<gene>
    <name evidence="4" type="ORF">TELCIR_18302</name>
</gene>
<sequence length="162" mass="18377">MKETRRRAGPTELTLKVLVDAGRIAHPEMEWICDDIQSLEKIPSASFDVVLEKATLEALLVKEKSTWNPSDAALKTVDNVLRSVARVLTSTGVFISISFTQPHFRVPALLRFPGWSISVNEFGDFFHYFVFTMQRGEETSQEICDRFARIAPEWSRSLTVAE</sequence>